<gene>
    <name evidence="1" type="ORF">SAMN05661086_01389</name>
</gene>
<keyword evidence="2" id="KW-1185">Reference proteome</keyword>
<evidence type="ECO:0008006" key="3">
    <source>
        <dbReference type="Google" id="ProtNLM"/>
    </source>
</evidence>
<proteinExistence type="predicted"/>
<organism evidence="1 2">
    <name type="scientific">Anaeromicropila populeti</name>
    <dbReference type="NCBI Taxonomy" id="37658"/>
    <lineage>
        <taxon>Bacteria</taxon>
        <taxon>Bacillati</taxon>
        <taxon>Bacillota</taxon>
        <taxon>Clostridia</taxon>
        <taxon>Lachnospirales</taxon>
        <taxon>Lachnospiraceae</taxon>
        <taxon>Anaeromicropila</taxon>
    </lineage>
</organism>
<name>A0A1I6J2K3_9FIRM</name>
<dbReference type="STRING" id="37658.SAMN05661086_01389"/>
<protein>
    <recommendedName>
        <fullName evidence="3">Molecular chaperone GroEL</fullName>
    </recommendedName>
</protein>
<dbReference type="RefSeq" id="WP_177214599.1">
    <property type="nucleotide sequence ID" value="NZ_FOYZ01000004.1"/>
</dbReference>
<evidence type="ECO:0000313" key="1">
    <source>
        <dbReference type="EMBL" id="SFR73203.1"/>
    </source>
</evidence>
<reference evidence="1 2" key="1">
    <citation type="submission" date="2016-10" db="EMBL/GenBank/DDBJ databases">
        <authorList>
            <person name="de Groot N.N."/>
        </authorList>
    </citation>
    <scope>NUCLEOTIDE SEQUENCE [LARGE SCALE GENOMIC DNA]</scope>
    <source>
        <strain evidence="1 2">743A</strain>
    </source>
</reference>
<dbReference type="EMBL" id="FOYZ01000004">
    <property type="protein sequence ID" value="SFR73203.1"/>
    <property type="molecule type" value="Genomic_DNA"/>
</dbReference>
<dbReference type="AlphaFoldDB" id="A0A1I6J2K3"/>
<dbReference type="Proteomes" id="UP000199659">
    <property type="component" value="Unassembled WGS sequence"/>
</dbReference>
<evidence type="ECO:0000313" key="2">
    <source>
        <dbReference type="Proteomes" id="UP000199659"/>
    </source>
</evidence>
<accession>A0A1I6J2K3</accession>
<sequence length="56" mass="6387">MSYVAPAIREKFETLSVNLKNAILERNVQLNTIHDLIHVLEDIVREGEAEEVHTTS</sequence>